<dbReference type="InterPro" id="IPR027417">
    <property type="entry name" value="P-loop_NTPase"/>
</dbReference>
<reference evidence="3" key="1">
    <citation type="submission" date="2017-06" db="EMBL/GenBank/DDBJ databases">
        <title>Genome analysis of Fimbriiglobus ruber SP5, the first member of the order Planctomycetales with confirmed chitinolytic capability.</title>
        <authorList>
            <person name="Ravin N.V."/>
            <person name="Rakitin A.L."/>
            <person name="Ivanova A.A."/>
            <person name="Beletsky A.V."/>
            <person name="Kulichevskaya I.S."/>
            <person name="Mardanov A.V."/>
            <person name="Dedysh S.N."/>
        </authorList>
    </citation>
    <scope>NUCLEOTIDE SEQUENCE [LARGE SCALE GENOMIC DNA]</scope>
    <source>
        <strain evidence="3">SP5</strain>
    </source>
</reference>
<keyword evidence="2" id="KW-0378">Hydrolase</keyword>
<dbReference type="OrthoDB" id="5240402at2"/>
<keyword evidence="2" id="KW-0067">ATP-binding</keyword>
<dbReference type="InterPro" id="IPR051162">
    <property type="entry name" value="T4SS_component"/>
</dbReference>
<accession>A0A225DMA0</accession>
<sequence>MAPYSWSLSDVIEQRLFPFLFGEDDVQDANFGGIVGEMEEYLTSETQAGPKLRKDGPQTFQALLDWFREQRDSLFNDFVKGTKGKLLRRLKFVVQEGDGVLRRTDPKGNPLVIPSVGQSAPIAIDLCGIQDTPGLQRFVVAAVFHQIQQTQRAKQTPHLKYLITLDELNRFAPKDSSDPITHKLETVASEGRSQGIILFGAQQQASLVKPRVIENAAVRAVGRSGTLELGAEVWKFLGPSARSAAAQLQPDEKLLYLPSFREPMLAKIPFPPFALSEGDVDPADPPPAGVPSYATAPPDQDVF</sequence>
<evidence type="ECO:0000313" key="2">
    <source>
        <dbReference type="EMBL" id="OWK37307.1"/>
    </source>
</evidence>
<dbReference type="Gene3D" id="3.40.50.300">
    <property type="entry name" value="P-loop containing nucleotide triphosphate hydrolases"/>
    <property type="match status" value="1"/>
</dbReference>
<dbReference type="RefSeq" id="WP_088257262.1">
    <property type="nucleotide sequence ID" value="NZ_NIDE01000014.1"/>
</dbReference>
<dbReference type="PANTHER" id="PTHR30121">
    <property type="entry name" value="UNCHARACTERIZED PROTEIN YJGR-RELATED"/>
    <property type="match status" value="1"/>
</dbReference>
<comment type="caution">
    <text evidence="2">The sequence shown here is derived from an EMBL/GenBank/DDBJ whole genome shotgun (WGS) entry which is preliminary data.</text>
</comment>
<dbReference type="EMBL" id="NIDE01000014">
    <property type="protein sequence ID" value="OWK37307.1"/>
    <property type="molecule type" value="Genomic_DNA"/>
</dbReference>
<keyword evidence="2" id="KW-0347">Helicase</keyword>
<dbReference type="GO" id="GO:0004386">
    <property type="term" value="F:helicase activity"/>
    <property type="evidence" value="ECO:0007669"/>
    <property type="project" value="UniProtKB-KW"/>
</dbReference>
<feature type="region of interest" description="Disordered" evidence="1">
    <location>
        <begin position="275"/>
        <end position="303"/>
    </location>
</feature>
<dbReference type="SUPFAM" id="SSF52540">
    <property type="entry name" value="P-loop containing nucleoside triphosphate hydrolases"/>
    <property type="match status" value="1"/>
</dbReference>
<protein>
    <submittedName>
        <fullName evidence="2">Bipolar DNA helicase HerA</fullName>
    </submittedName>
</protein>
<name>A0A225DMA0_9BACT</name>
<dbReference type="AlphaFoldDB" id="A0A225DMA0"/>
<dbReference type="PANTHER" id="PTHR30121:SF6">
    <property type="entry name" value="SLR6007 PROTEIN"/>
    <property type="match status" value="1"/>
</dbReference>
<keyword evidence="3" id="KW-1185">Reference proteome</keyword>
<proteinExistence type="predicted"/>
<gene>
    <name evidence="2" type="ORF">FRUB_06427</name>
</gene>
<evidence type="ECO:0000256" key="1">
    <source>
        <dbReference type="SAM" id="MobiDB-lite"/>
    </source>
</evidence>
<dbReference type="Proteomes" id="UP000214646">
    <property type="component" value="Unassembled WGS sequence"/>
</dbReference>
<keyword evidence="2" id="KW-0547">Nucleotide-binding</keyword>
<evidence type="ECO:0000313" key="3">
    <source>
        <dbReference type="Proteomes" id="UP000214646"/>
    </source>
</evidence>
<organism evidence="2 3">
    <name type="scientific">Fimbriiglobus ruber</name>
    <dbReference type="NCBI Taxonomy" id="1908690"/>
    <lineage>
        <taxon>Bacteria</taxon>
        <taxon>Pseudomonadati</taxon>
        <taxon>Planctomycetota</taxon>
        <taxon>Planctomycetia</taxon>
        <taxon>Gemmatales</taxon>
        <taxon>Gemmataceae</taxon>
        <taxon>Fimbriiglobus</taxon>
    </lineage>
</organism>